<feature type="signal peptide" evidence="1">
    <location>
        <begin position="1"/>
        <end position="25"/>
    </location>
</feature>
<gene>
    <name evidence="2" type="primary">Hypp6495</name>
    <name evidence="2" type="ORF">BLAG_LOCUS5512</name>
</gene>
<feature type="chain" id="PRO_5035433404" evidence="1">
    <location>
        <begin position="26"/>
        <end position="75"/>
    </location>
</feature>
<dbReference type="Proteomes" id="UP000838412">
    <property type="component" value="Chromosome 12"/>
</dbReference>
<protein>
    <submittedName>
        <fullName evidence="2">Hypp6495 protein</fullName>
    </submittedName>
</protein>
<proteinExistence type="predicted"/>
<dbReference type="Gene3D" id="3.40.50.1820">
    <property type="entry name" value="alpha/beta hydrolase"/>
    <property type="match status" value="1"/>
</dbReference>
<evidence type="ECO:0000313" key="3">
    <source>
        <dbReference type="Proteomes" id="UP000838412"/>
    </source>
</evidence>
<keyword evidence="1" id="KW-0732">Signal</keyword>
<name>A0A8J9YV14_BRALA</name>
<evidence type="ECO:0000313" key="2">
    <source>
        <dbReference type="EMBL" id="CAH1242192.1"/>
    </source>
</evidence>
<sequence>MSNSGTSAASTAIFVALFCIFSAYGDFAVVSTTSGGVQGYDFDTFPSIGSPAFDRIYIFKGIPYAAPPTGDLRVA</sequence>
<dbReference type="OrthoDB" id="3200163at2759"/>
<dbReference type="AlphaFoldDB" id="A0A8J9YV14"/>
<dbReference type="SUPFAM" id="SSF53474">
    <property type="entry name" value="alpha/beta-Hydrolases"/>
    <property type="match status" value="1"/>
</dbReference>
<reference evidence="2" key="1">
    <citation type="submission" date="2022-01" db="EMBL/GenBank/DDBJ databases">
        <authorList>
            <person name="Braso-Vives M."/>
        </authorList>
    </citation>
    <scope>NUCLEOTIDE SEQUENCE</scope>
</reference>
<evidence type="ECO:0000256" key="1">
    <source>
        <dbReference type="SAM" id="SignalP"/>
    </source>
</evidence>
<keyword evidence="3" id="KW-1185">Reference proteome</keyword>
<accession>A0A8J9YV14</accession>
<dbReference type="EMBL" id="OV696697">
    <property type="protein sequence ID" value="CAH1242192.1"/>
    <property type="molecule type" value="Genomic_DNA"/>
</dbReference>
<organism evidence="2 3">
    <name type="scientific">Branchiostoma lanceolatum</name>
    <name type="common">Common lancelet</name>
    <name type="synonym">Amphioxus lanceolatum</name>
    <dbReference type="NCBI Taxonomy" id="7740"/>
    <lineage>
        <taxon>Eukaryota</taxon>
        <taxon>Metazoa</taxon>
        <taxon>Chordata</taxon>
        <taxon>Cephalochordata</taxon>
        <taxon>Leptocardii</taxon>
        <taxon>Amphioxiformes</taxon>
        <taxon>Branchiostomatidae</taxon>
        <taxon>Branchiostoma</taxon>
    </lineage>
</organism>
<dbReference type="InterPro" id="IPR029058">
    <property type="entry name" value="AB_hydrolase_fold"/>
</dbReference>